<keyword evidence="3 6" id="KW-0479">Metal-binding</keyword>
<dbReference type="GO" id="GO:0005506">
    <property type="term" value="F:iron ion binding"/>
    <property type="evidence" value="ECO:0007669"/>
    <property type="project" value="InterPro"/>
</dbReference>
<evidence type="ECO:0000313" key="9">
    <source>
        <dbReference type="EMBL" id="AUM73239.1"/>
    </source>
</evidence>
<feature type="binding site" description="axial binding residue" evidence="6">
    <location>
        <position position="147"/>
    </location>
    <ligand>
        <name>heme c</name>
        <dbReference type="ChEBI" id="CHEBI:61717"/>
    </ligand>
    <ligandPart>
        <name>Fe</name>
        <dbReference type="ChEBI" id="CHEBI:18248"/>
    </ligandPart>
</feature>
<feature type="signal peptide" evidence="8">
    <location>
        <begin position="1"/>
        <end position="22"/>
    </location>
</feature>
<organism evidence="9 10">
    <name type="scientific">Paracoccus jeotgali</name>
    <dbReference type="NCBI Taxonomy" id="2065379"/>
    <lineage>
        <taxon>Bacteria</taxon>
        <taxon>Pseudomonadati</taxon>
        <taxon>Pseudomonadota</taxon>
        <taxon>Alphaproteobacteria</taxon>
        <taxon>Rhodobacterales</taxon>
        <taxon>Paracoccaceae</taxon>
        <taxon>Paracoccus</taxon>
    </lineage>
</organism>
<proteinExistence type="predicted"/>
<accession>A0A2K9MC68</accession>
<dbReference type="Proteomes" id="UP000234882">
    <property type="component" value="Chromosome"/>
</dbReference>
<evidence type="ECO:0000313" key="10">
    <source>
        <dbReference type="Proteomes" id="UP000234882"/>
    </source>
</evidence>
<dbReference type="GO" id="GO:0009055">
    <property type="term" value="F:electron transfer activity"/>
    <property type="evidence" value="ECO:0007669"/>
    <property type="project" value="InterPro"/>
</dbReference>
<evidence type="ECO:0000256" key="2">
    <source>
        <dbReference type="ARBA" id="ARBA00022617"/>
    </source>
</evidence>
<keyword evidence="10" id="KW-1185">Reference proteome</keyword>
<evidence type="ECO:0000256" key="3">
    <source>
        <dbReference type="ARBA" id="ARBA00022723"/>
    </source>
</evidence>
<dbReference type="Pfam" id="PF01322">
    <property type="entry name" value="Cytochrom_C_2"/>
    <property type="match status" value="1"/>
</dbReference>
<dbReference type="GO" id="GO:0042597">
    <property type="term" value="C:periplasmic space"/>
    <property type="evidence" value="ECO:0007669"/>
    <property type="project" value="InterPro"/>
</dbReference>
<evidence type="ECO:0000256" key="4">
    <source>
        <dbReference type="ARBA" id="ARBA00022982"/>
    </source>
</evidence>
<evidence type="ECO:0000256" key="6">
    <source>
        <dbReference type="PIRSR" id="PIRSR000027-1"/>
    </source>
</evidence>
<evidence type="ECO:0000256" key="8">
    <source>
        <dbReference type="SAM" id="SignalP"/>
    </source>
</evidence>
<reference evidence="10" key="1">
    <citation type="submission" date="2017-12" db="EMBL/GenBank/DDBJ databases">
        <title>Genomic analysis of Paracoccus sp. CBA4604.</title>
        <authorList>
            <person name="Roh S.W."/>
            <person name="Kim J.Y."/>
            <person name="Kim J.S."/>
        </authorList>
    </citation>
    <scope>NUCLEOTIDE SEQUENCE [LARGE SCALE GENOMIC DNA]</scope>
    <source>
        <strain evidence="10">CBA4604</strain>
    </source>
</reference>
<dbReference type="GO" id="GO:0020037">
    <property type="term" value="F:heme binding"/>
    <property type="evidence" value="ECO:0007669"/>
    <property type="project" value="InterPro"/>
</dbReference>
<dbReference type="SUPFAM" id="SSF47175">
    <property type="entry name" value="Cytochromes"/>
    <property type="match status" value="1"/>
</dbReference>
<dbReference type="KEGG" id="paru:CYR75_02065"/>
<dbReference type="PROSITE" id="PS51009">
    <property type="entry name" value="CYTCII"/>
    <property type="match status" value="1"/>
</dbReference>
<evidence type="ECO:0000256" key="1">
    <source>
        <dbReference type="ARBA" id="ARBA00022448"/>
    </source>
</evidence>
<feature type="binding site" description="covalent" evidence="7">
    <location>
        <position position="146"/>
    </location>
    <ligand>
        <name>heme c</name>
        <dbReference type="ChEBI" id="CHEBI:61717"/>
    </ligand>
</feature>
<dbReference type="EMBL" id="CP025583">
    <property type="protein sequence ID" value="AUM73239.1"/>
    <property type="molecule type" value="Genomic_DNA"/>
</dbReference>
<comment type="PTM">
    <text evidence="7">Binds 1 heme group per subunit.</text>
</comment>
<dbReference type="Gene3D" id="1.20.120.10">
    <property type="entry name" value="Cytochrome c/b562"/>
    <property type="match status" value="1"/>
</dbReference>
<name>A0A2K9MC68_9RHOB</name>
<keyword evidence="1" id="KW-0813">Transport</keyword>
<gene>
    <name evidence="9" type="ORF">CYR75_02065</name>
</gene>
<dbReference type="InterPro" id="IPR012127">
    <property type="entry name" value="Cyt_c_prime"/>
</dbReference>
<evidence type="ECO:0000256" key="7">
    <source>
        <dbReference type="PIRSR" id="PIRSR000027-2"/>
    </source>
</evidence>
<dbReference type="AlphaFoldDB" id="A0A2K9MC68"/>
<dbReference type="RefSeq" id="WP_101498623.1">
    <property type="nucleotide sequence ID" value="NZ_CP025583.1"/>
</dbReference>
<dbReference type="InterPro" id="IPR002321">
    <property type="entry name" value="Cyt_c_II"/>
</dbReference>
<sequence>MRKLILASLLAAVPLIPATAFADPTPEELNVKARQGFFEMLSLNMGPLAAMAKGDMPYDEATAVLHASNIESLTRYYLPIHFVPGTSTDDMENTGALPKIWDDLDGVKEKFAGLQQAAVGVGEAVKGGQQNVGPVVQQLGGACKACHDNYRKK</sequence>
<protein>
    <submittedName>
        <fullName evidence="9">Cytochrome C</fullName>
    </submittedName>
</protein>
<dbReference type="InterPro" id="IPR010980">
    <property type="entry name" value="Cyt_c/b562"/>
</dbReference>
<keyword evidence="2 7" id="KW-0349">Heme</keyword>
<dbReference type="PIRSF" id="PIRSF000027">
    <property type="entry name" value="Cytc_c_prime"/>
    <property type="match status" value="1"/>
</dbReference>
<evidence type="ECO:0000256" key="5">
    <source>
        <dbReference type="ARBA" id="ARBA00023004"/>
    </source>
</evidence>
<keyword evidence="5 6" id="KW-0408">Iron</keyword>
<dbReference type="GO" id="GO:0022900">
    <property type="term" value="P:electron transport chain"/>
    <property type="evidence" value="ECO:0007669"/>
    <property type="project" value="InterPro"/>
</dbReference>
<keyword evidence="8" id="KW-0732">Signal</keyword>
<feature type="chain" id="PRO_5014720330" evidence="8">
    <location>
        <begin position="23"/>
        <end position="153"/>
    </location>
</feature>
<keyword evidence="4" id="KW-0249">Electron transport</keyword>
<dbReference type="OrthoDB" id="7596534at2"/>
<feature type="binding site" description="covalent" evidence="7">
    <location>
        <position position="143"/>
    </location>
    <ligand>
        <name>heme c</name>
        <dbReference type="ChEBI" id="CHEBI:61717"/>
    </ligand>
</feature>